<keyword evidence="2" id="KW-1185">Reference proteome</keyword>
<dbReference type="AlphaFoldDB" id="A0A066RI88"/>
<accession>A0A066RI88</accession>
<sequence length="65" mass="7260">MHLQGSQSAGIRLGIRSEIRSDVQGINFSSWEAVSVSWRIHSEIMDHQADEVYAVGYVARGKNDN</sequence>
<dbReference type="EMBL" id="JMIB01000038">
    <property type="protein sequence ID" value="KDM90039.1"/>
    <property type="molecule type" value="Genomic_DNA"/>
</dbReference>
<protein>
    <submittedName>
        <fullName evidence="1">Uncharacterized protein</fullName>
    </submittedName>
</protein>
<dbReference type="Proteomes" id="UP000027192">
    <property type="component" value="Unassembled WGS sequence"/>
</dbReference>
<name>A0A066RI88_9GAMM</name>
<organism evidence="1 2">
    <name type="scientific">Photobacterium galatheae</name>
    <dbReference type="NCBI Taxonomy" id="1654360"/>
    <lineage>
        <taxon>Bacteria</taxon>
        <taxon>Pseudomonadati</taxon>
        <taxon>Pseudomonadota</taxon>
        <taxon>Gammaproteobacteria</taxon>
        <taxon>Vibrionales</taxon>
        <taxon>Vibrionaceae</taxon>
        <taxon>Photobacterium</taxon>
    </lineage>
</organism>
<gene>
    <name evidence="1" type="ORF">EA58_19045</name>
</gene>
<evidence type="ECO:0000313" key="1">
    <source>
        <dbReference type="EMBL" id="KDM90039.1"/>
    </source>
</evidence>
<reference evidence="1 2" key="1">
    <citation type="submission" date="2014-04" db="EMBL/GenBank/DDBJ databases">
        <title>Draft genome sequence of Photobacterium halotolerans S2753: a solonamide, ngercheumicin and holomycin producer.</title>
        <authorList>
            <person name="Machado H.R."/>
            <person name="Gram L."/>
        </authorList>
    </citation>
    <scope>NUCLEOTIDE SEQUENCE [LARGE SCALE GENOMIC DNA]</scope>
    <source>
        <strain evidence="1 2">S2753</strain>
    </source>
</reference>
<evidence type="ECO:0000313" key="2">
    <source>
        <dbReference type="Proteomes" id="UP000027192"/>
    </source>
</evidence>
<proteinExistence type="predicted"/>
<comment type="caution">
    <text evidence="1">The sequence shown here is derived from an EMBL/GenBank/DDBJ whole genome shotgun (WGS) entry which is preliminary data.</text>
</comment>